<evidence type="ECO:0000259" key="9">
    <source>
        <dbReference type="PROSITE" id="PS50808"/>
    </source>
</evidence>
<evidence type="ECO:0000256" key="3">
    <source>
        <dbReference type="ARBA" id="ARBA00022771"/>
    </source>
</evidence>
<gene>
    <name evidence="10" type="ORF">AFUS01_LOCUS29009</name>
</gene>
<evidence type="ECO:0000256" key="6">
    <source>
        <dbReference type="ARBA" id="ARBA00023163"/>
    </source>
</evidence>
<dbReference type="GO" id="GO:0008270">
    <property type="term" value="F:zinc ion binding"/>
    <property type="evidence" value="ECO:0007669"/>
    <property type="project" value="UniProtKB-KW"/>
</dbReference>
<keyword evidence="6" id="KW-0804">Transcription</keyword>
<keyword evidence="2" id="KW-0479">Metal-binding</keyword>
<evidence type="ECO:0000256" key="7">
    <source>
        <dbReference type="ARBA" id="ARBA00023242"/>
    </source>
</evidence>
<dbReference type="Proteomes" id="UP000708208">
    <property type="component" value="Unassembled WGS sequence"/>
</dbReference>
<keyword evidence="4" id="KW-0862">Zinc</keyword>
<feature type="non-terminal residue" evidence="10">
    <location>
        <position position="1"/>
    </location>
</feature>
<accession>A0A8J2L9T9</accession>
<name>A0A8J2L9T9_9HEXA</name>
<evidence type="ECO:0000256" key="8">
    <source>
        <dbReference type="PROSITE-ProRule" id="PRU00027"/>
    </source>
</evidence>
<dbReference type="Pfam" id="PF02892">
    <property type="entry name" value="zf-BED"/>
    <property type="match status" value="1"/>
</dbReference>
<dbReference type="PANTHER" id="PTHR46481:SF10">
    <property type="entry name" value="ZINC FINGER BED DOMAIN-CONTAINING PROTEIN 39"/>
    <property type="match status" value="1"/>
</dbReference>
<keyword evidence="11" id="KW-1185">Reference proteome</keyword>
<evidence type="ECO:0000256" key="4">
    <source>
        <dbReference type="ARBA" id="ARBA00022833"/>
    </source>
</evidence>
<dbReference type="AlphaFoldDB" id="A0A8J2L9T9"/>
<dbReference type="OrthoDB" id="117690at2759"/>
<keyword evidence="5" id="KW-0805">Transcription regulation</keyword>
<comment type="subcellular location">
    <subcellularLocation>
        <location evidence="1">Nucleus</location>
    </subcellularLocation>
</comment>
<evidence type="ECO:0000313" key="11">
    <source>
        <dbReference type="Proteomes" id="UP000708208"/>
    </source>
</evidence>
<reference evidence="10" key="1">
    <citation type="submission" date="2021-06" db="EMBL/GenBank/DDBJ databases">
        <authorList>
            <person name="Hodson N. C."/>
            <person name="Mongue J. A."/>
            <person name="Jaron S. K."/>
        </authorList>
    </citation>
    <scope>NUCLEOTIDE SEQUENCE</scope>
</reference>
<dbReference type="SMART" id="SM00614">
    <property type="entry name" value="ZnF_BED"/>
    <property type="match status" value="1"/>
</dbReference>
<dbReference type="InterPro" id="IPR052035">
    <property type="entry name" value="ZnF_BED_domain_contain"/>
</dbReference>
<sequence>MSEGGALEIGEDLDESTDDPVIPHNSQKKSIVHQHFTFNEESNKYICKNCKKSFKREPRSSTGNLMKHLKTKHANKLNVTNNDHLALKGPLPVAFSKTSCDKDLLRLLGEFIIMTNQPFSIVEEESFRA</sequence>
<keyword evidence="7" id="KW-0539">Nucleus</keyword>
<dbReference type="GO" id="GO:0005634">
    <property type="term" value="C:nucleus"/>
    <property type="evidence" value="ECO:0007669"/>
    <property type="project" value="UniProtKB-SubCell"/>
</dbReference>
<dbReference type="GO" id="GO:0003677">
    <property type="term" value="F:DNA binding"/>
    <property type="evidence" value="ECO:0007669"/>
    <property type="project" value="InterPro"/>
</dbReference>
<dbReference type="EMBL" id="CAJVCH010422558">
    <property type="protein sequence ID" value="CAG7818508.1"/>
    <property type="molecule type" value="Genomic_DNA"/>
</dbReference>
<proteinExistence type="predicted"/>
<evidence type="ECO:0000313" key="10">
    <source>
        <dbReference type="EMBL" id="CAG7818508.1"/>
    </source>
</evidence>
<protein>
    <recommendedName>
        <fullName evidence="9">BED-type domain-containing protein</fullName>
    </recommendedName>
</protein>
<organism evidence="10 11">
    <name type="scientific">Allacma fusca</name>
    <dbReference type="NCBI Taxonomy" id="39272"/>
    <lineage>
        <taxon>Eukaryota</taxon>
        <taxon>Metazoa</taxon>
        <taxon>Ecdysozoa</taxon>
        <taxon>Arthropoda</taxon>
        <taxon>Hexapoda</taxon>
        <taxon>Collembola</taxon>
        <taxon>Symphypleona</taxon>
        <taxon>Sminthuridae</taxon>
        <taxon>Allacma</taxon>
    </lineage>
</organism>
<comment type="caution">
    <text evidence="10">The sequence shown here is derived from an EMBL/GenBank/DDBJ whole genome shotgun (WGS) entry which is preliminary data.</text>
</comment>
<dbReference type="PROSITE" id="PS50808">
    <property type="entry name" value="ZF_BED"/>
    <property type="match status" value="1"/>
</dbReference>
<dbReference type="PANTHER" id="PTHR46481">
    <property type="entry name" value="ZINC FINGER BED DOMAIN-CONTAINING PROTEIN 4"/>
    <property type="match status" value="1"/>
</dbReference>
<feature type="domain" description="BED-type" evidence="9">
    <location>
        <begin position="27"/>
        <end position="80"/>
    </location>
</feature>
<evidence type="ECO:0000256" key="2">
    <source>
        <dbReference type="ARBA" id="ARBA00022723"/>
    </source>
</evidence>
<dbReference type="InterPro" id="IPR003656">
    <property type="entry name" value="Znf_BED"/>
</dbReference>
<evidence type="ECO:0000256" key="1">
    <source>
        <dbReference type="ARBA" id="ARBA00004123"/>
    </source>
</evidence>
<keyword evidence="3 8" id="KW-0863">Zinc-finger</keyword>
<evidence type="ECO:0000256" key="5">
    <source>
        <dbReference type="ARBA" id="ARBA00023015"/>
    </source>
</evidence>